<gene>
    <name evidence="5" type="ORF">HID58_078943</name>
</gene>
<comment type="subcellular location">
    <subcellularLocation>
        <location evidence="1">Cytoplasm</location>
        <location evidence="1">Cytoskeleton</location>
    </subcellularLocation>
</comment>
<name>A0ABQ7XEP5_BRANA</name>
<sequence>MPVEQGIESPSEDNIVEDIMGSTINLSALCSLVVRRYWERNDVKNTIGSMEKMADNAVTADVLSIITERNEIMTLDTCTSLLPILAALLASDMDQHLNVSLDLLLKLVRMYGSPIYSSLSAPASVGVDIEAEQRIERYSRCFVELEKVKACLPSLSRRGGLVAKSVLELNLAFQEVSS</sequence>
<feature type="domain" description="Katanin p80 subunit C-terminal" evidence="4">
    <location>
        <begin position="33"/>
        <end position="172"/>
    </location>
</feature>
<proteinExistence type="predicted"/>
<keyword evidence="6" id="KW-1185">Reference proteome</keyword>
<evidence type="ECO:0000256" key="3">
    <source>
        <dbReference type="ARBA" id="ARBA00023212"/>
    </source>
</evidence>
<evidence type="ECO:0000313" key="5">
    <source>
        <dbReference type="EMBL" id="KAH0854356.1"/>
    </source>
</evidence>
<dbReference type="Pfam" id="PF13925">
    <property type="entry name" value="Katanin_con80"/>
    <property type="match status" value="1"/>
</dbReference>
<dbReference type="Proteomes" id="UP000824890">
    <property type="component" value="Unassembled WGS sequence"/>
</dbReference>
<evidence type="ECO:0000256" key="2">
    <source>
        <dbReference type="ARBA" id="ARBA00022490"/>
    </source>
</evidence>
<keyword evidence="2" id="KW-0963">Cytoplasm</keyword>
<dbReference type="EMBL" id="JAGKQM010000455">
    <property type="protein sequence ID" value="KAH0854356.1"/>
    <property type="molecule type" value="Genomic_DNA"/>
</dbReference>
<evidence type="ECO:0000313" key="6">
    <source>
        <dbReference type="Proteomes" id="UP000824890"/>
    </source>
</evidence>
<organism evidence="5 6">
    <name type="scientific">Brassica napus</name>
    <name type="common">Rape</name>
    <dbReference type="NCBI Taxonomy" id="3708"/>
    <lineage>
        <taxon>Eukaryota</taxon>
        <taxon>Viridiplantae</taxon>
        <taxon>Streptophyta</taxon>
        <taxon>Embryophyta</taxon>
        <taxon>Tracheophyta</taxon>
        <taxon>Spermatophyta</taxon>
        <taxon>Magnoliopsida</taxon>
        <taxon>eudicotyledons</taxon>
        <taxon>Gunneridae</taxon>
        <taxon>Pentapetalae</taxon>
        <taxon>rosids</taxon>
        <taxon>malvids</taxon>
        <taxon>Brassicales</taxon>
        <taxon>Brassicaceae</taxon>
        <taxon>Brassiceae</taxon>
        <taxon>Brassica</taxon>
    </lineage>
</organism>
<reference evidence="5 6" key="1">
    <citation type="submission" date="2021-05" db="EMBL/GenBank/DDBJ databases">
        <title>Genome Assembly of Synthetic Allotetraploid Brassica napus Reveals Homoeologous Exchanges between Subgenomes.</title>
        <authorList>
            <person name="Davis J.T."/>
        </authorList>
    </citation>
    <scope>NUCLEOTIDE SEQUENCE [LARGE SCALE GENOMIC DNA]</scope>
    <source>
        <strain evidence="6">cv. Da-Ae</strain>
        <tissue evidence="5">Seedling</tissue>
    </source>
</reference>
<evidence type="ECO:0000259" key="4">
    <source>
        <dbReference type="Pfam" id="PF13925"/>
    </source>
</evidence>
<dbReference type="InterPro" id="IPR028021">
    <property type="entry name" value="Katanin_C-terminal"/>
</dbReference>
<comment type="caution">
    <text evidence="5">The sequence shown here is derived from an EMBL/GenBank/DDBJ whole genome shotgun (WGS) entry which is preliminary data.</text>
</comment>
<dbReference type="PANTHER" id="PTHR19845:SF0">
    <property type="entry name" value="KATANIN P80 WD40 REPEAT-CONTAINING SUBUNIT B1"/>
    <property type="match status" value="1"/>
</dbReference>
<protein>
    <recommendedName>
        <fullName evidence="4">Katanin p80 subunit C-terminal domain-containing protein</fullName>
    </recommendedName>
</protein>
<accession>A0ABQ7XEP5</accession>
<keyword evidence="3" id="KW-0206">Cytoskeleton</keyword>
<dbReference type="PANTHER" id="PTHR19845">
    <property type="entry name" value="KATANIN P80 SUBUNIT"/>
    <property type="match status" value="1"/>
</dbReference>
<evidence type="ECO:0000256" key="1">
    <source>
        <dbReference type="ARBA" id="ARBA00004245"/>
    </source>
</evidence>